<feature type="compositionally biased region" description="Polar residues" evidence="3">
    <location>
        <begin position="204"/>
        <end position="223"/>
    </location>
</feature>
<dbReference type="Gene3D" id="2.20.100.10">
    <property type="entry name" value="Thrombospondin type-1 (TSP1) repeat"/>
    <property type="match status" value="8"/>
</dbReference>
<evidence type="ECO:0000256" key="3">
    <source>
        <dbReference type="SAM" id="MobiDB-lite"/>
    </source>
</evidence>
<sequence length="1153" mass="128508">MRLYLLLGIVVAGLLENIAAMSICARRQHTIAGPFFQRVDLPSSVACVERCVEYLDLCKSALFIKSDDKPNGICQLHPYNSVDADEALRTVDPENDLEVTLFEIRDKCPPFTKYEYLDLLSPESLARLSETKKIARALTAAFDNEIIQREDASDRRNDLSSRELSIYKEKSHGYATMHSLDEPRRPNPQQNPFDSSSRERNQGRKNYNAQEETNYGPSPSLSGLTPIRPIQILHQGRPMLPFDDRPPLALPQNTAYRHSSCPAGSACAPTLFQVDKSPCPAHQGDPCAPKPQCAPQANEYPQAPCQQDVPEWSEWTACSVSCGMGQMMRTCTGGHCPGISMAPCFMPICQEWGPWGQWTGCSATCGAAQKSRRRQCIGGNDCVGGNLENQDCYATPCPEWSEWGDWEGCTQSCGQRREKRYRQCQGGLNCPGMPVEERICDKGPCPYWASWSRWDQCTATCGGGFTTRSRECVNGPGCSGEQEEKQPCNLEPCPAWADWTEWSLCPPKCGEESARIRNRACYFKGSLFNGCEGPAQDQSPCPVSQCPKWNEWSDWSECSHTCGQGTQIRTRTCEGNGCDGPSREMRFCQISVCPYWGEWGQWSGCSVTCGLGVCERKRKCVLDELINLPNLDELEAAAAAEEESIEKGLRLVEEGANSIAVRGGEKNVQCLMKLLKVSLAMGLTLSGKLAMLVYKHNRYKAMFRILLLLGSMDGLVSLHWMWFEFDYKEEDSLPRPSYVKSEFYSGPGTSYQGQHMLPQSAFAGLQPIVPVNFRGKRETISHYAGASECQCQGPAVETKICSAPPKCEVEAEFAHDSYATLSQPTVLNPTCEWTNWGQWCGCEKCREGRETRRRFCDLPAKAPGGPTRPDPTCRCNGSDMEERGCRVKEECEIDALVAEDRTRPSFIKNAPDVSEPNDKRPPSQKAGVAAGSYEELRPVDYTGPIYSNVEITSIQKGPWNGKPDNSSEKTIGRAISVQEFKKDALLKKEANGEDELVGNLCRWSKWSDWSECHETRLKQRKRACVGLDPRVSTCQCMGLDLEETSCIPTQRVASSVEFIALTNERKTQRTRQELITAPDEEDAPVGNGCEWTRWSQWSPCTATCGIAERIRRRRCSCANENDCGGEVTTETDTCDQPSCIATPRPFPKFNIFQ</sequence>
<dbReference type="InterPro" id="IPR036383">
    <property type="entry name" value="TSP1_rpt_sf"/>
</dbReference>
<feature type="region of interest" description="Disordered" evidence="3">
    <location>
        <begin position="902"/>
        <end position="930"/>
    </location>
</feature>
<reference evidence="4" key="1">
    <citation type="submission" date="2023-06" db="EMBL/GenBank/DDBJ databases">
        <authorList>
            <person name="Delattre M."/>
        </authorList>
    </citation>
    <scope>NUCLEOTIDE SEQUENCE</scope>
    <source>
        <strain evidence="4">AF72</strain>
    </source>
</reference>
<keyword evidence="5" id="KW-1185">Reference proteome</keyword>
<gene>
    <name evidence="4" type="ORF">MSPICULIGERA_LOCUS21606</name>
</gene>
<dbReference type="Proteomes" id="UP001177023">
    <property type="component" value="Unassembled WGS sequence"/>
</dbReference>
<dbReference type="AlphaFoldDB" id="A0AA36G886"/>
<name>A0AA36G886_9BILA</name>
<organism evidence="4 5">
    <name type="scientific">Mesorhabditis spiculigera</name>
    <dbReference type="NCBI Taxonomy" id="96644"/>
    <lineage>
        <taxon>Eukaryota</taxon>
        <taxon>Metazoa</taxon>
        <taxon>Ecdysozoa</taxon>
        <taxon>Nematoda</taxon>
        <taxon>Chromadorea</taxon>
        <taxon>Rhabditida</taxon>
        <taxon>Rhabditina</taxon>
        <taxon>Rhabditomorpha</taxon>
        <taxon>Rhabditoidea</taxon>
        <taxon>Rhabditidae</taxon>
        <taxon>Mesorhabditinae</taxon>
        <taxon>Mesorhabditis</taxon>
    </lineage>
</organism>
<evidence type="ECO:0000256" key="2">
    <source>
        <dbReference type="ARBA" id="ARBA00023157"/>
    </source>
</evidence>
<feature type="region of interest" description="Disordered" evidence="3">
    <location>
        <begin position="150"/>
        <end position="225"/>
    </location>
</feature>
<dbReference type="InterPro" id="IPR000884">
    <property type="entry name" value="TSP1_rpt"/>
</dbReference>
<dbReference type="PANTHER" id="PTHR22906">
    <property type="entry name" value="PROPERDIN"/>
    <property type="match status" value="1"/>
</dbReference>
<dbReference type="SUPFAM" id="SSF82895">
    <property type="entry name" value="TSP-1 type 1 repeat"/>
    <property type="match status" value="9"/>
</dbReference>
<dbReference type="EMBL" id="CATQJA010002665">
    <property type="protein sequence ID" value="CAJ0583533.1"/>
    <property type="molecule type" value="Genomic_DNA"/>
</dbReference>
<dbReference type="InterPro" id="IPR052065">
    <property type="entry name" value="Compl_asym_regulator"/>
</dbReference>
<feature type="non-terminal residue" evidence="4">
    <location>
        <position position="1153"/>
    </location>
</feature>
<keyword evidence="1" id="KW-0677">Repeat</keyword>
<protein>
    <recommendedName>
        <fullName evidence="6">Apple domain-containing protein</fullName>
    </recommendedName>
</protein>
<proteinExistence type="predicted"/>
<accession>A0AA36G886</accession>
<evidence type="ECO:0000313" key="5">
    <source>
        <dbReference type="Proteomes" id="UP001177023"/>
    </source>
</evidence>
<evidence type="ECO:0008006" key="6">
    <source>
        <dbReference type="Google" id="ProtNLM"/>
    </source>
</evidence>
<dbReference type="Pfam" id="PF00090">
    <property type="entry name" value="TSP_1"/>
    <property type="match status" value="8"/>
</dbReference>
<evidence type="ECO:0000313" key="4">
    <source>
        <dbReference type="EMBL" id="CAJ0583533.1"/>
    </source>
</evidence>
<comment type="caution">
    <text evidence="4">The sequence shown here is derived from an EMBL/GenBank/DDBJ whole genome shotgun (WGS) entry which is preliminary data.</text>
</comment>
<feature type="compositionally biased region" description="Basic and acidic residues" evidence="3">
    <location>
        <begin position="150"/>
        <end position="172"/>
    </location>
</feature>
<evidence type="ECO:0000256" key="1">
    <source>
        <dbReference type="ARBA" id="ARBA00022737"/>
    </source>
</evidence>
<dbReference type="PROSITE" id="PS50092">
    <property type="entry name" value="TSP1"/>
    <property type="match status" value="10"/>
</dbReference>
<keyword evidence="2" id="KW-1015">Disulfide bond</keyword>
<dbReference type="PANTHER" id="PTHR22906:SF47">
    <property type="entry name" value="APPLE DOMAIN-CONTAINING PROTEIN"/>
    <property type="match status" value="1"/>
</dbReference>
<dbReference type="SMART" id="SM00209">
    <property type="entry name" value="TSP1"/>
    <property type="match status" value="10"/>
</dbReference>